<feature type="transmembrane region" description="Helical" evidence="2">
    <location>
        <begin position="178"/>
        <end position="196"/>
    </location>
</feature>
<feature type="compositionally biased region" description="Low complexity" evidence="1">
    <location>
        <begin position="287"/>
        <end position="299"/>
    </location>
</feature>
<evidence type="ECO:0000256" key="2">
    <source>
        <dbReference type="SAM" id="Phobius"/>
    </source>
</evidence>
<sequence>MSSTPEGNHPPEQPRWGQRNPAPGEPGHHPQPQPDTSQTTYGQPQNPAAHYPAAPAGYSVQQSGSGMAHPGGQPAPAQKPKRPMTMILALVLMLLAGAAALTLSIMSFLNFISINPADIGPFWTEAFEEAQAQQGPEAEQVTVEDMLYVVGVMVLLGGIVLAVLYAVFAFVGTMTGNVGRILATIFLAGSVFLIFFGALNLIVTALSLAAIVALWLPASNNYIRSRKAWKQRPYGSGPGQPGAPQQHPYQQAPYQAGPYQQGPYQPDPYNPGPDQQAPYQPGPYNSDPDQQNPYQQGPYQPGPHHPDANSGAPNQDPRDNPYGGSTPR</sequence>
<feature type="region of interest" description="Disordered" evidence="1">
    <location>
        <begin position="230"/>
        <end position="328"/>
    </location>
</feature>
<evidence type="ECO:0000313" key="4">
    <source>
        <dbReference type="Proteomes" id="UP000636579"/>
    </source>
</evidence>
<organism evidence="3 4">
    <name type="scientific">Nesterenkonia halotolerans</name>
    <dbReference type="NCBI Taxonomy" id="225325"/>
    <lineage>
        <taxon>Bacteria</taxon>
        <taxon>Bacillati</taxon>
        <taxon>Actinomycetota</taxon>
        <taxon>Actinomycetes</taxon>
        <taxon>Micrococcales</taxon>
        <taxon>Micrococcaceae</taxon>
        <taxon>Nesterenkonia</taxon>
    </lineage>
</organism>
<dbReference type="RefSeq" id="WP_192592188.1">
    <property type="nucleotide sequence ID" value="NZ_JADBEE010000002.1"/>
</dbReference>
<comment type="caution">
    <text evidence="3">The sequence shown here is derived from an EMBL/GenBank/DDBJ whole genome shotgun (WGS) entry which is preliminary data.</text>
</comment>
<evidence type="ECO:0000313" key="3">
    <source>
        <dbReference type="EMBL" id="MBE1515339.1"/>
    </source>
</evidence>
<feature type="compositionally biased region" description="Low complexity" evidence="1">
    <location>
        <begin position="47"/>
        <end position="56"/>
    </location>
</feature>
<keyword evidence="2" id="KW-0812">Transmembrane</keyword>
<feature type="compositionally biased region" description="Polar residues" evidence="1">
    <location>
        <begin position="35"/>
        <end position="46"/>
    </location>
</feature>
<proteinExistence type="predicted"/>
<dbReference type="EMBL" id="JADBEE010000002">
    <property type="protein sequence ID" value="MBE1515339.1"/>
    <property type="molecule type" value="Genomic_DNA"/>
</dbReference>
<keyword evidence="4" id="KW-1185">Reference proteome</keyword>
<feature type="transmembrane region" description="Helical" evidence="2">
    <location>
        <begin position="146"/>
        <end position="171"/>
    </location>
</feature>
<feature type="transmembrane region" description="Helical" evidence="2">
    <location>
        <begin position="87"/>
        <end position="112"/>
    </location>
</feature>
<accession>A0ABR9J913</accession>
<dbReference type="Proteomes" id="UP000636579">
    <property type="component" value="Unassembled WGS sequence"/>
</dbReference>
<feature type="compositionally biased region" description="Low complexity" evidence="1">
    <location>
        <begin position="242"/>
        <end position="264"/>
    </location>
</feature>
<evidence type="ECO:0000256" key="1">
    <source>
        <dbReference type="SAM" id="MobiDB-lite"/>
    </source>
</evidence>
<reference evidence="3 4" key="1">
    <citation type="submission" date="2020-10" db="EMBL/GenBank/DDBJ databases">
        <title>Sequencing the genomes of 1000 actinobacteria strains.</title>
        <authorList>
            <person name="Klenk H.-P."/>
        </authorList>
    </citation>
    <scope>NUCLEOTIDE SEQUENCE [LARGE SCALE GENOMIC DNA]</scope>
    <source>
        <strain evidence="3 4">DSM 15474</strain>
    </source>
</reference>
<keyword evidence="2" id="KW-1133">Transmembrane helix</keyword>
<feature type="region of interest" description="Disordered" evidence="1">
    <location>
        <begin position="1"/>
        <end position="80"/>
    </location>
</feature>
<name>A0ABR9J913_9MICC</name>
<protein>
    <recommendedName>
        <fullName evidence="5">DUF4064 domain-containing protein</fullName>
    </recommendedName>
</protein>
<gene>
    <name evidence="3" type="ORF">H4W26_002131</name>
</gene>
<feature type="transmembrane region" description="Helical" evidence="2">
    <location>
        <begin position="202"/>
        <end position="223"/>
    </location>
</feature>
<keyword evidence="2" id="KW-0472">Membrane</keyword>
<evidence type="ECO:0008006" key="5">
    <source>
        <dbReference type="Google" id="ProtNLM"/>
    </source>
</evidence>